<evidence type="ECO:0000313" key="3">
    <source>
        <dbReference type="Proteomes" id="UP000295805"/>
    </source>
</evidence>
<name>A0A4R3ZRI9_9ACTN</name>
<keyword evidence="1" id="KW-0812">Transmembrane</keyword>
<accession>A0A4R3ZRI9</accession>
<keyword evidence="1" id="KW-0472">Membrane</keyword>
<keyword evidence="1" id="KW-1133">Transmembrane helix</keyword>
<dbReference type="AlphaFoldDB" id="A0A4R3ZRI9"/>
<comment type="caution">
    <text evidence="2">The sequence shown here is derived from an EMBL/GenBank/DDBJ whole genome shotgun (WGS) entry which is preliminary data.</text>
</comment>
<reference evidence="2 3" key="1">
    <citation type="submission" date="2019-03" db="EMBL/GenBank/DDBJ databases">
        <title>Root nodule microbial communities of legume samples collected from USA, Mexico and Botswana.</title>
        <authorList>
            <person name="Hirsch A."/>
        </authorList>
    </citation>
    <scope>NUCLEOTIDE SEQUENCE [LARGE SCALE GENOMIC DNA]</scope>
    <source>
        <strain evidence="2 3">55</strain>
    </source>
</reference>
<gene>
    <name evidence="2" type="ORF">EDD19_11943</name>
</gene>
<evidence type="ECO:0000313" key="2">
    <source>
        <dbReference type="EMBL" id="TCW22787.1"/>
    </source>
</evidence>
<feature type="transmembrane region" description="Helical" evidence="1">
    <location>
        <begin position="69"/>
        <end position="91"/>
    </location>
</feature>
<dbReference type="EMBL" id="SMCX01000019">
    <property type="protein sequence ID" value="TCW22787.1"/>
    <property type="molecule type" value="Genomic_DNA"/>
</dbReference>
<proteinExistence type="predicted"/>
<sequence>MMETIQITYEVPSAIARGLASGELKTLGTAAVRNRTAIAAHIREIGMEVGGQDEALGKLIAKGLKDPRVVVGGISILAVAAVGGGAIRWAANRKRAAAELEVPEPVRRFNTSLGAYVDSIGKGALDAQLISRLLEDLDSFRDHIARGEIADYATADVSEELVAAIADYTSKLAKANSVEVSAIETRNSEPVGAQVLDLRSYLVTQQKIFSGRRELA</sequence>
<dbReference type="RefSeq" id="WP_131886158.1">
    <property type="nucleotide sequence ID" value="NZ_SMCX01000019.1"/>
</dbReference>
<evidence type="ECO:0000256" key="1">
    <source>
        <dbReference type="SAM" id="Phobius"/>
    </source>
</evidence>
<organism evidence="2 3">
    <name type="scientific">Dietzia cinnamea</name>
    <dbReference type="NCBI Taxonomy" id="321318"/>
    <lineage>
        <taxon>Bacteria</taxon>
        <taxon>Bacillati</taxon>
        <taxon>Actinomycetota</taxon>
        <taxon>Actinomycetes</taxon>
        <taxon>Mycobacteriales</taxon>
        <taxon>Dietziaceae</taxon>
        <taxon>Dietzia</taxon>
    </lineage>
</organism>
<protein>
    <submittedName>
        <fullName evidence="2">Uncharacterized protein</fullName>
    </submittedName>
</protein>
<dbReference type="Proteomes" id="UP000295805">
    <property type="component" value="Unassembled WGS sequence"/>
</dbReference>